<dbReference type="Proteomes" id="UP000014760">
    <property type="component" value="Unassembled WGS sequence"/>
</dbReference>
<dbReference type="EMBL" id="KB305378">
    <property type="protein sequence ID" value="ELU01101.1"/>
    <property type="molecule type" value="Genomic_DNA"/>
</dbReference>
<reference evidence="2 4" key="2">
    <citation type="journal article" date="2013" name="Nature">
        <title>Insights into bilaterian evolution from three spiralian genomes.</title>
        <authorList>
            <person name="Simakov O."/>
            <person name="Marletaz F."/>
            <person name="Cho S.J."/>
            <person name="Edsinger-Gonzales E."/>
            <person name="Havlak P."/>
            <person name="Hellsten U."/>
            <person name="Kuo D.H."/>
            <person name="Larsson T."/>
            <person name="Lv J."/>
            <person name="Arendt D."/>
            <person name="Savage R."/>
            <person name="Osoegawa K."/>
            <person name="de Jong P."/>
            <person name="Grimwood J."/>
            <person name="Chapman J.A."/>
            <person name="Shapiro H."/>
            <person name="Aerts A."/>
            <person name="Otillar R.P."/>
            <person name="Terry A.Y."/>
            <person name="Boore J.L."/>
            <person name="Grigoriev I.V."/>
            <person name="Lindberg D.R."/>
            <person name="Seaver E.C."/>
            <person name="Weisblat D.A."/>
            <person name="Putnam N.H."/>
            <person name="Rokhsar D.S."/>
        </authorList>
    </citation>
    <scope>NUCLEOTIDE SEQUENCE</scope>
    <source>
        <strain evidence="2 4">I ESC-2004</strain>
    </source>
</reference>
<dbReference type="AlphaFoldDB" id="R7U4R0"/>
<name>R7U4R0_CAPTE</name>
<dbReference type="Pfam" id="PF00024">
    <property type="entry name" value="PAN_1"/>
    <property type="match status" value="1"/>
</dbReference>
<evidence type="ECO:0000313" key="2">
    <source>
        <dbReference type="EMBL" id="ELU01101.1"/>
    </source>
</evidence>
<dbReference type="EMBL" id="AMQN01001757">
    <property type="status" value="NOT_ANNOTATED_CDS"/>
    <property type="molecule type" value="Genomic_DNA"/>
</dbReference>
<feature type="domain" description="Apple" evidence="1">
    <location>
        <begin position="59"/>
        <end position="129"/>
    </location>
</feature>
<dbReference type="OrthoDB" id="5983572at2759"/>
<accession>R7U4R0</accession>
<dbReference type="InterPro" id="IPR003609">
    <property type="entry name" value="Pan_app"/>
</dbReference>
<organism evidence="2">
    <name type="scientific">Capitella teleta</name>
    <name type="common">Polychaete worm</name>
    <dbReference type="NCBI Taxonomy" id="283909"/>
    <lineage>
        <taxon>Eukaryota</taxon>
        <taxon>Metazoa</taxon>
        <taxon>Spiralia</taxon>
        <taxon>Lophotrochozoa</taxon>
        <taxon>Annelida</taxon>
        <taxon>Polychaeta</taxon>
        <taxon>Sedentaria</taxon>
        <taxon>Scolecida</taxon>
        <taxon>Capitellidae</taxon>
        <taxon>Capitella</taxon>
    </lineage>
</organism>
<reference evidence="3" key="3">
    <citation type="submission" date="2015-06" db="UniProtKB">
        <authorList>
            <consortium name="EnsemblMetazoa"/>
        </authorList>
    </citation>
    <scope>IDENTIFICATION</scope>
</reference>
<reference evidence="4" key="1">
    <citation type="submission" date="2012-12" db="EMBL/GenBank/DDBJ databases">
        <authorList>
            <person name="Hellsten U."/>
            <person name="Grimwood J."/>
            <person name="Chapman J.A."/>
            <person name="Shapiro H."/>
            <person name="Aerts A."/>
            <person name="Otillar R.P."/>
            <person name="Terry A.Y."/>
            <person name="Boore J.L."/>
            <person name="Simakov O."/>
            <person name="Marletaz F."/>
            <person name="Cho S.-J."/>
            <person name="Edsinger-Gonzales E."/>
            <person name="Havlak P."/>
            <person name="Kuo D.-H."/>
            <person name="Larsson T."/>
            <person name="Lv J."/>
            <person name="Arendt D."/>
            <person name="Savage R."/>
            <person name="Osoegawa K."/>
            <person name="de Jong P."/>
            <person name="Lindberg D.R."/>
            <person name="Seaver E.C."/>
            <person name="Weisblat D.A."/>
            <person name="Putnam N.H."/>
            <person name="Grigoriev I.V."/>
            <person name="Rokhsar D.S."/>
        </authorList>
    </citation>
    <scope>NUCLEOTIDE SEQUENCE</scope>
    <source>
        <strain evidence="4">I ESC-2004</strain>
    </source>
</reference>
<evidence type="ECO:0000313" key="3">
    <source>
        <dbReference type="EnsemblMetazoa" id="CapteP187926"/>
    </source>
</evidence>
<evidence type="ECO:0000259" key="1">
    <source>
        <dbReference type="Pfam" id="PF00024"/>
    </source>
</evidence>
<dbReference type="SUPFAM" id="SSF57414">
    <property type="entry name" value="Hairpin loop containing domain-like"/>
    <property type="match status" value="1"/>
</dbReference>
<gene>
    <name evidence="2" type="ORF">CAPTEDRAFT_187926</name>
</gene>
<sequence>MEPSSEIPSHSRSALYLFNLHPEIIFIAVVKDLSHALIPNAALLPLRCLWYFARRSAWEFITHIDTCIYGFNDITLTGISVDECKEACENERTIFCRTAEWLPVSNSNPTSKCQLSKEWKDSLPSNIWQKPCSVNEEFIVFERVLIN</sequence>
<evidence type="ECO:0000313" key="4">
    <source>
        <dbReference type="Proteomes" id="UP000014760"/>
    </source>
</evidence>
<dbReference type="HOGENOM" id="CLU_1769836_0_0_1"/>
<dbReference type="EnsemblMetazoa" id="CapteT187926">
    <property type="protein sequence ID" value="CapteP187926"/>
    <property type="gene ID" value="CapteG187926"/>
</dbReference>
<proteinExistence type="predicted"/>
<protein>
    <recommendedName>
        <fullName evidence="1">Apple domain-containing protein</fullName>
    </recommendedName>
</protein>
<dbReference type="Gene3D" id="3.50.4.10">
    <property type="entry name" value="Hepatocyte Growth Factor"/>
    <property type="match status" value="1"/>
</dbReference>
<keyword evidence="4" id="KW-1185">Reference proteome</keyword>